<dbReference type="EMBL" id="KV784375">
    <property type="protein sequence ID" value="OEU09414.1"/>
    <property type="molecule type" value="Genomic_DNA"/>
</dbReference>
<keyword evidence="2" id="KW-1185">Reference proteome</keyword>
<sequence length="158" mass="17350">MNGRWSCENLLAPNATVCSNGARIAKLQFQVTSNKCGDTEFCEDYRHEMIPDQISWEYWVLSDYGALKLVQYETIENSGSFASNIDSANITSAFTDLQEFSTNTILVGPRDELVLSSETATLNLTSGTTFDFSLLISGVSDSTGQQICSSYALYSSAF</sequence>
<evidence type="ECO:0000313" key="1">
    <source>
        <dbReference type="EMBL" id="OEU09414.1"/>
    </source>
</evidence>
<dbReference type="Proteomes" id="UP000095751">
    <property type="component" value="Unassembled WGS sequence"/>
</dbReference>
<dbReference type="KEGG" id="fcy:FRACYDRAFT_248263"/>
<protein>
    <submittedName>
        <fullName evidence="1">Uncharacterized protein</fullName>
    </submittedName>
</protein>
<proteinExistence type="predicted"/>
<name>A0A1E7EUD9_9STRA</name>
<accession>A0A1E7EUD9</accession>
<organism evidence="1 2">
    <name type="scientific">Fragilariopsis cylindrus CCMP1102</name>
    <dbReference type="NCBI Taxonomy" id="635003"/>
    <lineage>
        <taxon>Eukaryota</taxon>
        <taxon>Sar</taxon>
        <taxon>Stramenopiles</taxon>
        <taxon>Ochrophyta</taxon>
        <taxon>Bacillariophyta</taxon>
        <taxon>Bacillariophyceae</taxon>
        <taxon>Bacillariophycidae</taxon>
        <taxon>Bacillariales</taxon>
        <taxon>Bacillariaceae</taxon>
        <taxon>Fragilariopsis</taxon>
    </lineage>
</organism>
<evidence type="ECO:0000313" key="2">
    <source>
        <dbReference type="Proteomes" id="UP000095751"/>
    </source>
</evidence>
<dbReference type="InParanoid" id="A0A1E7EUD9"/>
<dbReference type="AlphaFoldDB" id="A0A1E7EUD9"/>
<gene>
    <name evidence="1" type="ORF">FRACYDRAFT_248263</name>
</gene>
<reference evidence="1 2" key="1">
    <citation type="submission" date="2016-09" db="EMBL/GenBank/DDBJ databases">
        <title>Extensive genetic diversity and differential bi-allelic expression allows diatom success in the polar Southern Ocean.</title>
        <authorList>
            <consortium name="DOE Joint Genome Institute"/>
            <person name="Mock T."/>
            <person name="Otillar R.P."/>
            <person name="Strauss J."/>
            <person name="Dupont C."/>
            <person name="Frickenhaus S."/>
            <person name="Maumus F."/>
            <person name="Mcmullan M."/>
            <person name="Sanges R."/>
            <person name="Schmutz J."/>
            <person name="Toseland A."/>
            <person name="Valas R."/>
            <person name="Veluchamy A."/>
            <person name="Ward B.J."/>
            <person name="Allen A."/>
            <person name="Barry K."/>
            <person name="Falciatore A."/>
            <person name="Ferrante M."/>
            <person name="Fortunato A.E."/>
            <person name="Gloeckner G."/>
            <person name="Gruber A."/>
            <person name="Hipkin R."/>
            <person name="Janech M."/>
            <person name="Kroth P."/>
            <person name="Leese F."/>
            <person name="Lindquist E."/>
            <person name="Lyon B.R."/>
            <person name="Martin J."/>
            <person name="Mayer C."/>
            <person name="Parker M."/>
            <person name="Quesneville H."/>
            <person name="Raymond J."/>
            <person name="Uhlig C."/>
            <person name="Valentin K.U."/>
            <person name="Worden A.Z."/>
            <person name="Armbrust E.V."/>
            <person name="Bowler C."/>
            <person name="Green B."/>
            <person name="Moulton V."/>
            <person name="Van Oosterhout C."/>
            <person name="Grigoriev I."/>
        </authorList>
    </citation>
    <scope>NUCLEOTIDE SEQUENCE [LARGE SCALE GENOMIC DNA]</scope>
    <source>
        <strain evidence="1 2">CCMP1102</strain>
    </source>
</reference>